<dbReference type="SUPFAM" id="SSF52047">
    <property type="entry name" value="RNI-like"/>
    <property type="match status" value="1"/>
</dbReference>
<dbReference type="Pfam" id="PF12937">
    <property type="entry name" value="F-box-like"/>
    <property type="match status" value="1"/>
</dbReference>
<dbReference type="SUPFAM" id="SSF81383">
    <property type="entry name" value="F-box domain"/>
    <property type="match status" value="1"/>
</dbReference>
<dbReference type="InterPro" id="IPR032675">
    <property type="entry name" value="LRR_dom_sf"/>
</dbReference>
<proteinExistence type="predicted"/>
<dbReference type="HOGENOM" id="CLU_429235_0_0_1"/>
<dbReference type="AlphaFoldDB" id="D8R570"/>
<gene>
    <name evidence="2" type="ORF">SELMODRAFT_407920</name>
</gene>
<sequence length="638" mass="71554">MLPPEITSHLAFLKKREEFPGLPIAAGYGEEPLAPDRLIKERYSSQSICCDWLCGSVLVSCSIFQCCVQPLRSGSLVKTTWCVCGCFPTYASIVSRRRLIEASSPTRRERWEERTEVSEKCESKGHCAQKRKNMTHPGLLQFKLVLAFSGTKYLRFSTKYQGTLVNSFLFNIMVIILLMLHKVRSAIERLPDEVLYDILSRVSNKGGKDYAGYCLVCKRWNRVGKEVGLDVSIDCPLEWPAFQGGGLELGRIRRLSIDMYLGSDYSWLVGLSDRLEEITIDGGVLEPDKPFDLGCLFKCSKLKYMSLARVEVREMARHGCGSTERMLALSFPALTCCMLKKVVGVELQQLLDSCPRLERLEAEMFGFNGLLRSARLRELRLEAEAGGDFKLDFPDLEAAFVGDCMKLELKAPRLKRLSLGSCQELVSLDLGSPLQSLDLYSSGFRTAAAVDRRHFACVRLKSHGCLTGGYCAHKVAKLILVLPQLRECKELTISGCCDCHPWKCSETDQLFSSHEVELPCYKLTKIYIEDNKGSGLEEMLASLVKQCPALRALEVAGVPDEQLLNKLRASSCSILQERLDRGDWLGQKRYNTFGSPAESVEMSPTNGLAARNYINLDSYNDFMDIHDVAPLSHCQNTR</sequence>
<name>D8R570_SELML</name>
<dbReference type="PANTHER" id="PTHR31900:SF34">
    <property type="entry name" value="EMB|CAB62440.1-RELATED"/>
    <property type="match status" value="1"/>
</dbReference>
<reference evidence="2 3" key="1">
    <citation type="journal article" date="2011" name="Science">
        <title>The Selaginella genome identifies genetic changes associated with the evolution of vascular plants.</title>
        <authorList>
            <person name="Banks J.A."/>
            <person name="Nishiyama T."/>
            <person name="Hasebe M."/>
            <person name="Bowman J.L."/>
            <person name="Gribskov M."/>
            <person name="dePamphilis C."/>
            <person name="Albert V.A."/>
            <person name="Aono N."/>
            <person name="Aoyama T."/>
            <person name="Ambrose B.A."/>
            <person name="Ashton N.W."/>
            <person name="Axtell M.J."/>
            <person name="Barker E."/>
            <person name="Barker M.S."/>
            <person name="Bennetzen J.L."/>
            <person name="Bonawitz N.D."/>
            <person name="Chapple C."/>
            <person name="Cheng C."/>
            <person name="Correa L.G."/>
            <person name="Dacre M."/>
            <person name="DeBarry J."/>
            <person name="Dreyer I."/>
            <person name="Elias M."/>
            <person name="Engstrom E.M."/>
            <person name="Estelle M."/>
            <person name="Feng L."/>
            <person name="Finet C."/>
            <person name="Floyd S.K."/>
            <person name="Frommer W.B."/>
            <person name="Fujita T."/>
            <person name="Gramzow L."/>
            <person name="Gutensohn M."/>
            <person name="Harholt J."/>
            <person name="Hattori M."/>
            <person name="Heyl A."/>
            <person name="Hirai T."/>
            <person name="Hiwatashi Y."/>
            <person name="Ishikawa M."/>
            <person name="Iwata M."/>
            <person name="Karol K.G."/>
            <person name="Koehler B."/>
            <person name="Kolukisaoglu U."/>
            <person name="Kubo M."/>
            <person name="Kurata T."/>
            <person name="Lalonde S."/>
            <person name="Li K."/>
            <person name="Li Y."/>
            <person name="Litt A."/>
            <person name="Lyons E."/>
            <person name="Manning G."/>
            <person name="Maruyama T."/>
            <person name="Michael T.P."/>
            <person name="Mikami K."/>
            <person name="Miyazaki S."/>
            <person name="Morinaga S."/>
            <person name="Murata T."/>
            <person name="Mueller-Roeber B."/>
            <person name="Nelson D.R."/>
            <person name="Obara M."/>
            <person name="Oguri Y."/>
            <person name="Olmstead R.G."/>
            <person name="Onodera N."/>
            <person name="Petersen B.L."/>
            <person name="Pils B."/>
            <person name="Prigge M."/>
            <person name="Rensing S.A."/>
            <person name="Riano-Pachon D.M."/>
            <person name="Roberts A.W."/>
            <person name="Sato Y."/>
            <person name="Scheller H.V."/>
            <person name="Schulz B."/>
            <person name="Schulz C."/>
            <person name="Shakirov E.V."/>
            <person name="Shibagaki N."/>
            <person name="Shinohara N."/>
            <person name="Shippen D.E."/>
            <person name="Soerensen I."/>
            <person name="Sotooka R."/>
            <person name="Sugimoto N."/>
            <person name="Sugita M."/>
            <person name="Sumikawa N."/>
            <person name="Tanurdzic M."/>
            <person name="Theissen G."/>
            <person name="Ulvskov P."/>
            <person name="Wakazuki S."/>
            <person name="Weng J.K."/>
            <person name="Willats W.W."/>
            <person name="Wipf D."/>
            <person name="Wolf P.G."/>
            <person name="Yang L."/>
            <person name="Zimmer A.D."/>
            <person name="Zhu Q."/>
            <person name="Mitros T."/>
            <person name="Hellsten U."/>
            <person name="Loque D."/>
            <person name="Otillar R."/>
            <person name="Salamov A."/>
            <person name="Schmutz J."/>
            <person name="Shapiro H."/>
            <person name="Lindquist E."/>
            <person name="Lucas S."/>
            <person name="Rokhsar D."/>
            <person name="Grigoriev I.V."/>
        </authorList>
    </citation>
    <scope>NUCLEOTIDE SEQUENCE [LARGE SCALE GENOMIC DNA]</scope>
</reference>
<evidence type="ECO:0000259" key="1">
    <source>
        <dbReference type="Pfam" id="PF12937"/>
    </source>
</evidence>
<evidence type="ECO:0000313" key="2">
    <source>
        <dbReference type="EMBL" id="EFJ32792.1"/>
    </source>
</evidence>
<dbReference type="KEGG" id="smo:SELMODRAFT_407920"/>
<dbReference type="Gramene" id="EFJ32792">
    <property type="protein sequence ID" value="EFJ32792"/>
    <property type="gene ID" value="SELMODRAFT_407920"/>
</dbReference>
<dbReference type="InParanoid" id="D8R570"/>
<accession>D8R570</accession>
<dbReference type="PANTHER" id="PTHR31900">
    <property type="entry name" value="F-BOX/RNI SUPERFAMILY PROTEIN-RELATED"/>
    <property type="match status" value="1"/>
</dbReference>
<dbReference type="Gene3D" id="3.80.10.10">
    <property type="entry name" value="Ribonuclease Inhibitor"/>
    <property type="match status" value="1"/>
</dbReference>
<dbReference type="InterPro" id="IPR036047">
    <property type="entry name" value="F-box-like_dom_sf"/>
</dbReference>
<evidence type="ECO:0000313" key="3">
    <source>
        <dbReference type="Proteomes" id="UP000001514"/>
    </source>
</evidence>
<organism evidence="3">
    <name type="scientific">Selaginella moellendorffii</name>
    <name type="common">Spikemoss</name>
    <dbReference type="NCBI Taxonomy" id="88036"/>
    <lineage>
        <taxon>Eukaryota</taxon>
        <taxon>Viridiplantae</taxon>
        <taxon>Streptophyta</taxon>
        <taxon>Embryophyta</taxon>
        <taxon>Tracheophyta</taxon>
        <taxon>Lycopodiopsida</taxon>
        <taxon>Selaginellales</taxon>
        <taxon>Selaginellaceae</taxon>
        <taxon>Selaginella</taxon>
    </lineage>
</organism>
<protein>
    <recommendedName>
        <fullName evidence="1">F-box domain-containing protein</fullName>
    </recommendedName>
</protein>
<dbReference type="InterPro" id="IPR001810">
    <property type="entry name" value="F-box_dom"/>
</dbReference>
<keyword evidence="3" id="KW-1185">Reference proteome</keyword>
<feature type="domain" description="F-box" evidence="1">
    <location>
        <begin position="187"/>
        <end position="223"/>
    </location>
</feature>
<dbReference type="InterPro" id="IPR050232">
    <property type="entry name" value="FBL13/AtMIF1-like"/>
</dbReference>
<dbReference type="EMBL" id="GL377572">
    <property type="protein sequence ID" value="EFJ32792.1"/>
    <property type="molecule type" value="Genomic_DNA"/>
</dbReference>
<dbReference type="Proteomes" id="UP000001514">
    <property type="component" value="Unassembled WGS sequence"/>
</dbReference>